<keyword evidence="2" id="KW-1185">Reference proteome</keyword>
<reference evidence="2" key="1">
    <citation type="journal article" date="2010" name="Science">
        <title>Signatures of adaptation to obligate biotrophy in the Hyaloperonospora arabidopsidis genome.</title>
        <authorList>
            <person name="Baxter L."/>
            <person name="Tripathy S."/>
            <person name="Ishaque N."/>
            <person name="Boot N."/>
            <person name="Cabral A."/>
            <person name="Kemen E."/>
            <person name="Thines M."/>
            <person name="Ah-Fong A."/>
            <person name="Anderson R."/>
            <person name="Badejoko W."/>
            <person name="Bittner-Eddy P."/>
            <person name="Boore J.L."/>
            <person name="Chibucos M.C."/>
            <person name="Coates M."/>
            <person name="Dehal P."/>
            <person name="Delehaunty K."/>
            <person name="Dong S."/>
            <person name="Downton P."/>
            <person name="Dumas B."/>
            <person name="Fabro G."/>
            <person name="Fronick C."/>
            <person name="Fuerstenberg S.I."/>
            <person name="Fulton L."/>
            <person name="Gaulin E."/>
            <person name="Govers F."/>
            <person name="Hughes L."/>
            <person name="Humphray S."/>
            <person name="Jiang R.H."/>
            <person name="Judelson H."/>
            <person name="Kamoun S."/>
            <person name="Kyung K."/>
            <person name="Meijer H."/>
            <person name="Minx P."/>
            <person name="Morris P."/>
            <person name="Nelson J."/>
            <person name="Phuntumart V."/>
            <person name="Qutob D."/>
            <person name="Rehmany A."/>
            <person name="Rougon-Cardoso A."/>
            <person name="Ryden P."/>
            <person name="Torto-Alalibo T."/>
            <person name="Studholme D."/>
            <person name="Wang Y."/>
            <person name="Win J."/>
            <person name="Wood J."/>
            <person name="Clifton S.W."/>
            <person name="Rogers J."/>
            <person name="Van den Ackerveken G."/>
            <person name="Jones J.D."/>
            <person name="McDowell J.M."/>
            <person name="Beynon J."/>
            <person name="Tyler B.M."/>
        </authorList>
    </citation>
    <scope>NUCLEOTIDE SEQUENCE [LARGE SCALE GENOMIC DNA]</scope>
    <source>
        <strain evidence="2">Emoy2</strain>
    </source>
</reference>
<protein>
    <submittedName>
        <fullName evidence="1">Uncharacterized protein</fullName>
    </submittedName>
</protein>
<accession>M4B1C2</accession>
<dbReference type="AlphaFoldDB" id="M4B1C2"/>
<sequence length="52" mass="6114">MGTLETLARWLFFCTRCSRRPSWHTRPGRCDLRARTCPQMTEYSCMSAICLL</sequence>
<organism evidence="1 2">
    <name type="scientific">Hyaloperonospora arabidopsidis (strain Emoy2)</name>
    <name type="common">Downy mildew agent</name>
    <name type="synonym">Peronospora arabidopsidis</name>
    <dbReference type="NCBI Taxonomy" id="559515"/>
    <lineage>
        <taxon>Eukaryota</taxon>
        <taxon>Sar</taxon>
        <taxon>Stramenopiles</taxon>
        <taxon>Oomycota</taxon>
        <taxon>Peronosporomycetes</taxon>
        <taxon>Peronosporales</taxon>
        <taxon>Peronosporaceae</taxon>
        <taxon>Hyaloperonospora</taxon>
    </lineage>
</organism>
<proteinExistence type="predicted"/>
<name>M4B1C2_HYAAE</name>
<dbReference type="EMBL" id="JH597776">
    <property type="status" value="NOT_ANNOTATED_CDS"/>
    <property type="molecule type" value="Genomic_DNA"/>
</dbReference>
<evidence type="ECO:0000313" key="2">
    <source>
        <dbReference type="Proteomes" id="UP000011713"/>
    </source>
</evidence>
<dbReference type="Proteomes" id="UP000011713">
    <property type="component" value="Unassembled WGS sequence"/>
</dbReference>
<dbReference type="VEuPathDB" id="FungiDB:HpaG800069"/>
<dbReference type="InParanoid" id="M4B1C2"/>
<reference evidence="1" key="2">
    <citation type="submission" date="2015-06" db="UniProtKB">
        <authorList>
            <consortium name="EnsemblProtists"/>
        </authorList>
    </citation>
    <scope>IDENTIFICATION</scope>
    <source>
        <strain evidence="1">Emoy2</strain>
    </source>
</reference>
<dbReference type="HOGENOM" id="CLU_3091373_0_0_1"/>
<dbReference type="EnsemblProtists" id="HpaT800069">
    <property type="protein sequence ID" value="HpaP800069"/>
    <property type="gene ID" value="HpaG800069"/>
</dbReference>
<evidence type="ECO:0000313" key="1">
    <source>
        <dbReference type="EnsemblProtists" id="HpaP800069"/>
    </source>
</evidence>